<accession>A0A0H4IS78</accession>
<keyword evidence="1" id="KW-0812">Transmembrane</keyword>
<protein>
    <submittedName>
        <fullName evidence="2">Uncharacterized protein</fullName>
    </submittedName>
</protein>
<organism evidence="2 3">
    <name type="scientific">Stenotrophomonas phage IME-SM1</name>
    <dbReference type="NCBI Taxonomy" id="1654717"/>
    <lineage>
        <taxon>Viruses</taxon>
        <taxon>Duplodnaviria</taxon>
        <taxon>Heunggongvirae</taxon>
        <taxon>Uroviricota</taxon>
        <taxon>Caudoviricetes</taxon>
        <taxon>Menderavirus</taxon>
        <taxon>Menderavirus IMESM1</taxon>
    </lineage>
</organism>
<keyword evidence="3" id="KW-1185">Reference proteome</keyword>
<dbReference type="Proteomes" id="UP000224291">
    <property type="component" value="Segment"/>
</dbReference>
<dbReference type="KEGG" id="vg:65066676"/>
<sequence length="66" mass="7211">MTSTLFNRIAGVFTLACLVVALGAAIIGNVVMLAVFSVITALSFIVWVLSYLIRLIDETIVRQILR</sequence>
<dbReference type="EMBL" id="KR560069">
    <property type="protein sequence ID" value="AKO61566.1"/>
    <property type="molecule type" value="Genomic_DNA"/>
</dbReference>
<keyword evidence="1" id="KW-0472">Membrane</keyword>
<keyword evidence="1" id="KW-1133">Transmembrane helix</keyword>
<dbReference type="GeneID" id="65066676"/>
<evidence type="ECO:0000313" key="3">
    <source>
        <dbReference type="Proteomes" id="UP000224291"/>
    </source>
</evidence>
<proteinExistence type="predicted"/>
<name>A0A0H4IS78_9CAUD</name>
<reference evidence="2 3" key="1">
    <citation type="submission" date="2015-05" db="EMBL/GenBank/DDBJ databases">
        <authorList>
            <person name="Liu X."/>
            <person name="Tong Y."/>
            <person name="Huang Y."/>
            <person name="Fan H."/>
            <person name="An X."/>
            <person name="Mi Z."/>
            <person name="Zhang Z."/>
        </authorList>
    </citation>
    <scope>NUCLEOTIDE SEQUENCE [LARGE SCALE GENOMIC DNA]</scope>
</reference>
<feature type="transmembrane region" description="Helical" evidence="1">
    <location>
        <begin position="33"/>
        <end position="56"/>
    </location>
</feature>
<evidence type="ECO:0000313" key="2">
    <source>
        <dbReference type="EMBL" id="AKO61566.1"/>
    </source>
</evidence>
<evidence type="ECO:0000256" key="1">
    <source>
        <dbReference type="SAM" id="Phobius"/>
    </source>
</evidence>
<dbReference type="RefSeq" id="YP_010077759.1">
    <property type="nucleotide sequence ID" value="NC_054952.1"/>
</dbReference>